<evidence type="ECO:0000259" key="1">
    <source>
        <dbReference type="Pfam" id="PF12728"/>
    </source>
</evidence>
<name>A0ABT3JVR3_9XANT</name>
<feature type="domain" description="Helix-turn-helix" evidence="1">
    <location>
        <begin position="15"/>
        <end position="62"/>
    </location>
</feature>
<dbReference type="RefSeq" id="WP_265127530.1">
    <property type="nucleotide sequence ID" value="NZ_JAPCHY010000005.1"/>
</dbReference>
<dbReference type="InterPro" id="IPR041657">
    <property type="entry name" value="HTH_17"/>
</dbReference>
<dbReference type="Proteomes" id="UP001209922">
    <property type="component" value="Unassembled WGS sequence"/>
</dbReference>
<gene>
    <name evidence="2" type="ORF">OK345_08650</name>
</gene>
<dbReference type="EMBL" id="JAPCHY010000005">
    <property type="protein sequence ID" value="MCW4472572.1"/>
    <property type="molecule type" value="Genomic_DNA"/>
</dbReference>
<protein>
    <submittedName>
        <fullName evidence="2">Helix-turn-helix domain-containing protein</fullName>
    </submittedName>
</protein>
<accession>A0ABT3JVR3</accession>
<proteinExistence type="predicted"/>
<comment type="caution">
    <text evidence="2">The sequence shown here is derived from an EMBL/GenBank/DDBJ whole genome shotgun (WGS) entry which is preliminary data.</text>
</comment>
<reference evidence="2 3" key="1">
    <citation type="submission" date="2022-10" db="EMBL/GenBank/DDBJ databases">
        <title>Xanthomonas sp. H13-6.</title>
        <authorList>
            <person name="Liu X."/>
            <person name="Deng Z."/>
            <person name="Jiang Y."/>
            <person name="Yu T."/>
            <person name="Ai J."/>
        </authorList>
    </citation>
    <scope>NUCLEOTIDE SEQUENCE [LARGE SCALE GENOMIC DNA]</scope>
    <source>
        <strain evidence="2 3">H13-6</strain>
    </source>
</reference>
<evidence type="ECO:0000313" key="3">
    <source>
        <dbReference type="Proteomes" id="UP001209922"/>
    </source>
</evidence>
<evidence type="ECO:0000313" key="2">
    <source>
        <dbReference type="EMBL" id="MCW4472572.1"/>
    </source>
</evidence>
<dbReference type="InterPro" id="IPR009061">
    <property type="entry name" value="DNA-bd_dom_put_sf"/>
</dbReference>
<sequence>MLQLLLTQYPGHVALGVEQAAIVLGLSAQTIRAWMREGRLPGARKVGGKWMVPLPELAEVLEPTVRAPALPTRPRMLGSGKGRRAIVMN</sequence>
<organism evidence="2 3">
    <name type="scientific">Xanthomonas chitinilytica</name>
    <dbReference type="NCBI Taxonomy" id="2989819"/>
    <lineage>
        <taxon>Bacteria</taxon>
        <taxon>Pseudomonadati</taxon>
        <taxon>Pseudomonadota</taxon>
        <taxon>Gammaproteobacteria</taxon>
        <taxon>Lysobacterales</taxon>
        <taxon>Lysobacteraceae</taxon>
        <taxon>Xanthomonas</taxon>
    </lineage>
</organism>
<dbReference type="SUPFAM" id="SSF46955">
    <property type="entry name" value="Putative DNA-binding domain"/>
    <property type="match status" value="1"/>
</dbReference>
<keyword evidence="3" id="KW-1185">Reference proteome</keyword>
<dbReference type="Pfam" id="PF12728">
    <property type="entry name" value="HTH_17"/>
    <property type="match status" value="1"/>
</dbReference>